<accession>A0AAE4TIV4</accession>
<comment type="caution">
    <text evidence="1">The sequence shown here is derived from an EMBL/GenBank/DDBJ whole genome shotgun (WGS) entry which is preliminary data.</text>
</comment>
<evidence type="ECO:0000313" key="2">
    <source>
        <dbReference type="Proteomes" id="UP001186118"/>
    </source>
</evidence>
<sequence length="97" mass="11116">MVTYISITFFNSNIELHLKVKGYVSEILEVISEKGANIKTITIGDVSINSNYVGLFAVSDVASYLESINHYLGYLEDYHQINHKEDKMINKEIWNID</sequence>
<gene>
    <name evidence="1" type="ORF">KB584_03735</name>
</gene>
<evidence type="ECO:0000313" key="1">
    <source>
        <dbReference type="EMBL" id="MDV5976579.1"/>
    </source>
</evidence>
<name>A0AAE4TIV4_STRCB</name>
<dbReference type="Proteomes" id="UP001186118">
    <property type="component" value="Unassembled WGS sequence"/>
</dbReference>
<dbReference type="RefSeq" id="WP_317609835.1">
    <property type="nucleotide sequence ID" value="NZ_JAGQEX010000006.1"/>
</dbReference>
<reference evidence="1" key="1">
    <citation type="submission" date="2021-04" db="EMBL/GenBank/DDBJ databases">
        <title>Draft genomes of 20 S. canis strains.</title>
        <authorList>
            <person name="Pagnossin D."/>
            <person name="Weir W."/>
            <person name="Smith A."/>
            <person name="Ure R."/>
            <person name="Oravcova K."/>
        </authorList>
    </citation>
    <scope>NUCLEOTIDE SEQUENCE</scope>
    <source>
        <strain evidence="1">284</strain>
    </source>
</reference>
<organism evidence="1 2">
    <name type="scientific">Streptococcus canis</name>
    <dbReference type="NCBI Taxonomy" id="1329"/>
    <lineage>
        <taxon>Bacteria</taxon>
        <taxon>Bacillati</taxon>
        <taxon>Bacillota</taxon>
        <taxon>Bacilli</taxon>
        <taxon>Lactobacillales</taxon>
        <taxon>Streptococcaceae</taxon>
        <taxon>Streptococcus</taxon>
    </lineage>
</organism>
<protein>
    <recommendedName>
        <fullName evidence="3">ACT domain-containing protein</fullName>
    </recommendedName>
</protein>
<dbReference type="AlphaFoldDB" id="A0AAE4TIV4"/>
<evidence type="ECO:0008006" key="3">
    <source>
        <dbReference type="Google" id="ProtNLM"/>
    </source>
</evidence>
<proteinExistence type="predicted"/>
<dbReference type="EMBL" id="JAGQEX010000006">
    <property type="protein sequence ID" value="MDV5976579.1"/>
    <property type="molecule type" value="Genomic_DNA"/>
</dbReference>